<protein>
    <recommendedName>
        <fullName evidence="4">Protein stand still</fullName>
    </recommendedName>
</protein>
<evidence type="ECO:0000313" key="2">
    <source>
        <dbReference type="EMBL" id="KAH0548931.1"/>
    </source>
</evidence>
<evidence type="ECO:0000256" key="1">
    <source>
        <dbReference type="SAM" id="MobiDB-lite"/>
    </source>
</evidence>
<reference evidence="2 3" key="1">
    <citation type="journal article" date="2021" name="J. Hered.">
        <title>A chromosome-level genome assembly of the parasitoid wasp, Cotesia glomerata (Hymenoptera: Braconidae).</title>
        <authorList>
            <person name="Pinto B.J."/>
            <person name="Weis J.J."/>
            <person name="Gamble T."/>
            <person name="Ode P.J."/>
            <person name="Paul R."/>
            <person name="Zaspel J.M."/>
        </authorList>
    </citation>
    <scope>NUCLEOTIDE SEQUENCE [LARGE SCALE GENOMIC DNA]</scope>
    <source>
        <strain evidence="2">CgM1</strain>
    </source>
</reference>
<proteinExistence type="predicted"/>
<dbReference type="Proteomes" id="UP000826195">
    <property type="component" value="Unassembled WGS sequence"/>
</dbReference>
<feature type="region of interest" description="Disordered" evidence="1">
    <location>
        <begin position="34"/>
        <end position="60"/>
    </location>
</feature>
<evidence type="ECO:0000313" key="3">
    <source>
        <dbReference type="Proteomes" id="UP000826195"/>
    </source>
</evidence>
<sequence>MDNYSAPRYETKIESFDTCMIDVQGRDITAGVVSQSHQGTRYDNDHTDNNEATPIREQDHEQRHTIQITTIQNTTGQNMTLTPIRLPAILDGEFFSVVRVDDTNVTVRCQQCSKLLNGNLKSTGNFLSHIKRVHPTIIDKIKCKSNQRKPAIAYVDMSSEKSPEIIKTKRGYRKCSKQEEEPQVNSEEVFDPNPEMWIETTPNKKRKDESDADMNKFLNSSNTSTIADEFDAIGKNVAAKLRGMRLDQRIVAEKLINDVLFEAQLCTLHRDSSLQV</sequence>
<organism evidence="2 3">
    <name type="scientific">Cotesia glomerata</name>
    <name type="common">Lepidopteran parasitic wasp</name>
    <name type="synonym">Apanteles glomeratus</name>
    <dbReference type="NCBI Taxonomy" id="32391"/>
    <lineage>
        <taxon>Eukaryota</taxon>
        <taxon>Metazoa</taxon>
        <taxon>Ecdysozoa</taxon>
        <taxon>Arthropoda</taxon>
        <taxon>Hexapoda</taxon>
        <taxon>Insecta</taxon>
        <taxon>Pterygota</taxon>
        <taxon>Neoptera</taxon>
        <taxon>Endopterygota</taxon>
        <taxon>Hymenoptera</taxon>
        <taxon>Apocrita</taxon>
        <taxon>Ichneumonoidea</taxon>
        <taxon>Braconidae</taxon>
        <taxon>Microgastrinae</taxon>
        <taxon>Cotesia</taxon>
    </lineage>
</organism>
<gene>
    <name evidence="2" type="ORF">KQX54_004445</name>
</gene>
<comment type="caution">
    <text evidence="2">The sequence shown here is derived from an EMBL/GenBank/DDBJ whole genome shotgun (WGS) entry which is preliminary data.</text>
</comment>
<dbReference type="AlphaFoldDB" id="A0AAV7ICJ3"/>
<feature type="compositionally biased region" description="Basic and acidic residues" evidence="1">
    <location>
        <begin position="40"/>
        <end position="60"/>
    </location>
</feature>
<keyword evidence="3" id="KW-1185">Reference proteome</keyword>
<evidence type="ECO:0008006" key="4">
    <source>
        <dbReference type="Google" id="ProtNLM"/>
    </source>
</evidence>
<dbReference type="EMBL" id="JAHXZJ010001864">
    <property type="protein sequence ID" value="KAH0548931.1"/>
    <property type="molecule type" value="Genomic_DNA"/>
</dbReference>
<name>A0AAV7ICJ3_COTGL</name>
<accession>A0AAV7ICJ3</accession>